<name>A0A3N0Z0J2_ANAGA</name>
<dbReference type="Proteomes" id="UP000281406">
    <property type="component" value="Unassembled WGS sequence"/>
</dbReference>
<evidence type="ECO:0000313" key="2">
    <source>
        <dbReference type="EMBL" id="ROL51733.1"/>
    </source>
</evidence>
<evidence type="ECO:0000256" key="1">
    <source>
        <dbReference type="SAM" id="MobiDB-lite"/>
    </source>
</evidence>
<organism evidence="2 3">
    <name type="scientific">Anabarilius grahami</name>
    <name type="common">Kanglang fish</name>
    <name type="synonym">Barilius grahami</name>
    <dbReference type="NCBI Taxonomy" id="495550"/>
    <lineage>
        <taxon>Eukaryota</taxon>
        <taxon>Metazoa</taxon>
        <taxon>Chordata</taxon>
        <taxon>Craniata</taxon>
        <taxon>Vertebrata</taxon>
        <taxon>Euteleostomi</taxon>
        <taxon>Actinopterygii</taxon>
        <taxon>Neopterygii</taxon>
        <taxon>Teleostei</taxon>
        <taxon>Ostariophysi</taxon>
        <taxon>Cypriniformes</taxon>
        <taxon>Xenocyprididae</taxon>
        <taxon>Xenocypridinae</taxon>
        <taxon>Xenocypridinae incertae sedis</taxon>
        <taxon>Anabarilius</taxon>
    </lineage>
</organism>
<keyword evidence="3" id="KW-1185">Reference proteome</keyword>
<comment type="caution">
    <text evidence="2">The sequence shown here is derived from an EMBL/GenBank/DDBJ whole genome shotgun (WGS) entry which is preliminary data.</text>
</comment>
<feature type="region of interest" description="Disordered" evidence="1">
    <location>
        <begin position="81"/>
        <end position="136"/>
    </location>
</feature>
<protein>
    <submittedName>
        <fullName evidence="2">Uncharacterized protein</fullName>
    </submittedName>
</protein>
<dbReference type="AlphaFoldDB" id="A0A3N0Z0J2"/>
<feature type="region of interest" description="Disordered" evidence="1">
    <location>
        <begin position="1"/>
        <end position="22"/>
    </location>
</feature>
<reference evidence="2 3" key="1">
    <citation type="submission" date="2018-10" db="EMBL/GenBank/DDBJ databases">
        <title>Genome assembly for a Yunnan-Guizhou Plateau 3E fish, Anabarilius grahami (Regan), and its evolutionary and genetic applications.</title>
        <authorList>
            <person name="Jiang W."/>
        </authorList>
    </citation>
    <scope>NUCLEOTIDE SEQUENCE [LARGE SCALE GENOMIC DNA]</scope>
    <source>
        <strain evidence="2">AG-KIZ</strain>
        <tissue evidence="2">Muscle</tissue>
    </source>
</reference>
<dbReference type="EMBL" id="RJVU01018281">
    <property type="protein sequence ID" value="ROL51733.1"/>
    <property type="molecule type" value="Genomic_DNA"/>
</dbReference>
<proteinExistence type="predicted"/>
<gene>
    <name evidence="2" type="ORF">DPX16_19252</name>
</gene>
<sequence length="136" mass="15317">MSLAASECGEWAKFSDDSAPPLLKDDMRVLTKAVQELGLDWTAPEEPAHSKLDEWFLQPGRRQQTPELDWKEAVIRCLESVESISRDQPDPEQTSTPSTMEESCVPPVTSEPEPRIRGQDSPSLWKWNPIVNLTGE</sequence>
<feature type="compositionally biased region" description="Polar residues" evidence="1">
    <location>
        <begin position="91"/>
        <end position="101"/>
    </location>
</feature>
<evidence type="ECO:0000313" key="3">
    <source>
        <dbReference type="Proteomes" id="UP000281406"/>
    </source>
</evidence>
<accession>A0A3N0Z0J2</accession>